<evidence type="ECO:0000313" key="2">
    <source>
        <dbReference type="Proteomes" id="UP000325945"/>
    </source>
</evidence>
<organism evidence="1 2">
    <name type="scientific">Aspergillus sergii</name>
    <dbReference type="NCBI Taxonomy" id="1034303"/>
    <lineage>
        <taxon>Eukaryota</taxon>
        <taxon>Fungi</taxon>
        <taxon>Dikarya</taxon>
        <taxon>Ascomycota</taxon>
        <taxon>Pezizomycotina</taxon>
        <taxon>Eurotiomycetes</taxon>
        <taxon>Eurotiomycetidae</taxon>
        <taxon>Eurotiales</taxon>
        <taxon>Aspergillaceae</taxon>
        <taxon>Aspergillus</taxon>
        <taxon>Aspergillus subgen. Circumdati</taxon>
    </lineage>
</organism>
<proteinExistence type="predicted"/>
<evidence type="ECO:0000313" key="1">
    <source>
        <dbReference type="EMBL" id="KAE8323364.1"/>
    </source>
</evidence>
<protein>
    <submittedName>
        <fullName evidence="1">Uncharacterized protein</fullName>
    </submittedName>
</protein>
<dbReference type="Proteomes" id="UP000325945">
    <property type="component" value="Unassembled WGS sequence"/>
</dbReference>
<accession>A0A5N6WR77</accession>
<dbReference type="EMBL" id="ML741831">
    <property type="protein sequence ID" value="KAE8323364.1"/>
    <property type="molecule type" value="Genomic_DNA"/>
</dbReference>
<name>A0A5N6WR77_9EURO</name>
<keyword evidence="2" id="KW-1185">Reference proteome</keyword>
<sequence length="97" mass="10672">MNKKAIAADKVTAGLYLQSFQTSSFQYHSLLGFGEYAVRTSDSVAPVSEDWLVITTGQTGMHPLTREMSPEIEEEIAQAFSNVNNLVLHTLKQTGHS</sequence>
<dbReference type="AlphaFoldDB" id="A0A5N6WR77"/>
<feature type="non-terminal residue" evidence="1">
    <location>
        <position position="97"/>
    </location>
</feature>
<reference evidence="2" key="1">
    <citation type="submission" date="2019-04" db="EMBL/GenBank/DDBJ databases">
        <title>Friends and foes A comparative genomics studyof 23 Aspergillus species from section Flavi.</title>
        <authorList>
            <consortium name="DOE Joint Genome Institute"/>
            <person name="Kjaerbolling I."/>
            <person name="Vesth T."/>
            <person name="Frisvad J.C."/>
            <person name="Nybo J.L."/>
            <person name="Theobald S."/>
            <person name="Kildgaard S."/>
            <person name="Isbrandt T."/>
            <person name="Kuo A."/>
            <person name="Sato A."/>
            <person name="Lyhne E.K."/>
            <person name="Kogle M.E."/>
            <person name="Wiebenga A."/>
            <person name="Kun R.S."/>
            <person name="Lubbers R.J."/>
            <person name="Makela M.R."/>
            <person name="Barry K."/>
            <person name="Chovatia M."/>
            <person name="Clum A."/>
            <person name="Daum C."/>
            <person name="Haridas S."/>
            <person name="He G."/>
            <person name="LaButti K."/>
            <person name="Lipzen A."/>
            <person name="Mondo S."/>
            <person name="Riley R."/>
            <person name="Salamov A."/>
            <person name="Simmons B.A."/>
            <person name="Magnuson J.K."/>
            <person name="Henrissat B."/>
            <person name="Mortensen U.H."/>
            <person name="Larsen T.O."/>
            <person name="Devries R.P."/>
            <person name="Grigoriev I.V."/>
            <person name="Machida M."/>
            <person name="Baker S.E."/>
            <person name="Andersen M.R."/>
        </authorList>
    </citation>
    <scope>NUCLEOTIDE SEQUENCE [LARGE SCALE GENOMIC DNA]</scope>
    <source>
        <strain evidence="2">CBS 130017</strain>
    </source>
</reference>
<gene>
    <name evidence="1" type="ORF">BDV39DRAFT_182373</name>
</gene>